<evidence type="ECO:0000256" key="1">
    <source>
        <dbReference type="SAM" id="MobiDB-lite"/>
    </source>
</evidence>
<dbReference type="Proteomes" id="UP000289152">
    <property type="component" value="Unassembled WGS sequence"/>
</dbReference>
<feature type="compositionally biased region" description="Basic residues" evidence="1">
    <location>
        <begin position="1"/>
        <end position="25"/>
    </location>
</feature>
<protein>
    <submittedName>
        <fullName evidence="2">Uncharacterized protein</fullName>
    </submittedName>
</protein>
<accession>A0A4Q1BWE0</accession>
<name>A0A4Q1BWE0_TREME</name>
<dbReference type="AlphaFoldDB" id="A0A4Q1BWE0"/>
<comment type="caution">
    <text evidence="2">The sequence shown here is derived from an EMBL/GenBank/DDBJ whole genome shotgun (WGS) entry which is preliminary data.</text>
</comment>
<feature type="region of interest" description="Disordered" evidence="1">
    <location>
        <begin position="1"/>
        <end position="44"/>
    </location>
</feature>
<evidence type="ECO:0000313" key="3">
    <source>
        <dbReference type="Proteomes" id="UP000289152"/>
    </source>
</evidence>
<keyword evidence="3" id="KW-1185">Reference proteome</keyword>
<organism evidence="2 3">
    <name type="scientific">Tremella mesenterica</name>
    <name type="common">Jelly fungus</name>
    <dbReference type="NCBI Taxonomy" id="5217"/>
    <lineage>
        <taxon>Eukaryota</taxon>
        <taxon>Fungi</taxon>
        <taxon>Dikarya</taxon>
        <taxon>Basidiomycota</taxon>
        <taxon>Agaricomycotina</taxon>
        <taxon>Tremellomycetes</taxon>
        <taxon>Tremellales</taxon>
        <taxon>Tremellaceae</taxon>
        <taxon>Tremella</taxon>
    </lineage>
</organism>
<gene>
    <name evidence="2" type="ORF">M231_00392</name>
</gene>
<proteinExistence type="predicted"/>
<dbReference type="EMBL" id="SDIL01000002">
    <property type="protein sequence ID" value="RXK42402.1"/>
    <property type="molecule type" value="Genomic_DNA"/>
</dbReference>
<sequence>MSNRPSRRLRKGITVRPRPGPRHPLIRLSTDLSGPSEENVSPPQATEDYFGMGKQVWAKIRSGVLNDKVPGQKRSKRYTSTFFQKKRLNPFNVIDLPLSSLLFI</sequence>
<dbReference type="InParanoid" id="A0A4Q1BWE0"/>
<feature type="compositionally biased region" description="Polar residues" evidence="1">
    <location>
        <begin position="30"/>
        <end position="44"/>
    </location>
</feature>
<evidence type="ECO:0000313" key="2">
    <source>
        <dbReference type="EMBL" id="RXK42402.1"/>
    </source>
</evidence>
<reference evidence="2 3" key="1">
    <citation type="submission" date="2016-06" db="EMBL/GenBank/DDBJ databases">
        <title>Evolution of pathogenesis and genome organization in the Tremellales.</title>
        <authorList>
            <person name="Cuomo C."/>
            <person name="Litvintseva A."/>
            <person name="Heitman J."/>
            <person name="Chen Y."/>
            <person name="Sun S."/>
            <person name="Springer D."/>
            <person name="Dromer F."/>
            <person name="Young S."/>
            <person name="Zeng Q."/>
            <person name="Chapman S."/>
            <person name="Gujja S."/>
            <person name="Saif S."/>
            <person name="Birren B."/>
        </authorList>
    </citation>
    <scope>NUCLEOTIDE SEQUENCE [LARGE SCALE GENOMIC DNA]</scope>
    <source>
        <strain evidence="2 3">ATCC 28783</strain>
    </source>
</reference>